<dbReference type="GO" id="GO:0006397">
    <property type="term" value="P:mRNA processing"/>
    <property type="evidence" value="ECO:0007669"/>
    <property type="project" value="UniProtKB-KW"/>
</dbReference>
<evidence type="ECO:0000256" key="13">
    <source>
        <dbReference type="ARBA" id="ARBA00023002"/>
    </source>
</evidence>
<comment type="catalytic activity">
    <reaction evidence="16">
        <text>a 5,6-dihydrouridine in mRNA + NAD(+) = a uridine in mRNA + NADH + H(+)</text>
        <dbReference type="Rhea" id="RHEA:69851"/>
        <dbReference type="Rhea" id="RHEA-COMP:14658"/>
        <dbReference type="Rhea" id="RHEA-COMP:17789"/>
        <dbReference type="ChEBI" id="CHEBI:15378"/>
        <dbReference type="ChEBI" id="CHEBI:57540"/>
        <dbReference type="ChEBI" id="CHEBI:57945"/>
        <dbReference type="ChEBI" id="CHEBI:65315"/>
        <dbReference type="ChEBI" id="CHEBI:74443"/>
    </reaction>
    <physiologicalReaction direction="right-to-left" evidence="16">
        <dbReference type="Rhea" id="RHEA:69853"/>
    </physiologicalReaction>
</comment>
<feature type="domain" description="C3H1-type" evidence="22">
    <location>
        <begin position="95"/>
        <end position="123"/>
    </location>
</feature>
<gene>
    <name evidence="23" type="primary">DUS3</name>
    <name evidence="23" type="ORF">H4219_002551</name>
</gene>
<keyword evidence="10 19" id="KW-0863">Zinc-finger</keyword>
<evidence type="ECO:0000256" key="9">
    <source>
        <dbReference type="ARBA" id="ARBA00022737"/>
    </source>
</evidence>
<dbReference type="Proteomes" id="UP001150538">
    <property type="component" value="Unassembled WGS sequence"/>
</dbReference>
<feature type="zinc finger region" description="C3H1-type" evidence="19">
    <location>
        <begin position="95"/>
        <end position="123"/>
    </location>
</feature>
<feature type="compositionally biased region" description="Polar residues" evidence="21">
    <location>
        <begin position="33"/>
        <end position="43"/>
    </location>
</feature>
<evidence type="ECO:0000256" key="17">
    <source>
        <dbReference type="ARBA" id="ARBA00049447"/>
    </source>
</evidence>
<accession>A0A9W8DU88</accession>
<dbReference type="InterPro" id="IPR035587">
    <property type="entry name" value="DUS-like_FMN-bd"/>
</dbReference>
<organism evidence="23 24">
    <name type="scientific">Mycoemilia scoparia</name>
    <dbReference type="NCBI Taxonomy" id="417184"/>
    <lineage>
        <taxon>Eukaryota</taxon>
        <taxon>Fungi</taxon>
        <taxon>Fungi incertae sedis</taxon>
        <taxon>Zoopagomycota</taxon>
        <taxon>Kickxellomycotina</taxon>
        <taxon>Kickxellomycetes</taxon>
        <taxon>Kickxellales</taxon>
        <taxon>Kickxellaceae</taxon>
        <taxon>Mycoemilia</taxon>
    </lineage>
</organism>
<evidence type="ECO:0000256" key="1">
    <source>
        <dbReference type="ARBA" id="ARBA00001917"/>
    </source>
</evidence>
<dbReference type="PANTHER" id="PTHR45846">
    <property type="entry name" value="TRNA-DIHYDROURIDINE(47) SYNTHASE [NAD(P)(+)]-LIKE"/>
    <property type="match status" value="1"/>
</dbReference>
<keyword evidence="9" id="KW-0677">Repeat</keyword>
<dbReference type="Gene3D" id="4.10.1000.10">
    <property type="entry name" value="Zinc finger, CCCH-type"/>
    <property type="match status" value="1"/>
</dbReference>
<dbReference type="SUPFAM" id="SSF51395">
    <property type="entry name" value="FMN-linked oxidoreductases"/>
    <property type="match status" value="1"/>
</dbReference>
<dbReference type="EC" id="1.3.1.89" evidence="2 20"/>
<dbReference type="Pfam" id="PF01207">
    <property type="entry name" value="Dus"/>
    <property type="match status" value="1"/>
</dbReference>
<evidence type="ECO:0000256" key="4">
    <source>
        <dbReference type="ARBA" id="ARBA00022630"/>
    </source>
</evidence>
<evidence type="ECO:0000256" key="14">
    <source>
        <dbReference type="ARBA" id="ARBA00023027"/>
    </source>
</evidence>
<dbReference type="AlphaFoldDB" id="A0A9W8DU88"/>
<comment type="caution">
    <text evidence="23">The sequence shown here is derived from an EMBL/GenBank/DDBJ whole genome shotgun (WGS) entry which is preliminary data.</text>
</comment>
<dbReference type="CDD" id="cd02801">
    <property type="entry name" value="DUS_like_FMN"/>
    <property type="match status" value="1"/>
</dbReference>
<dbReference type="InterPro" id="IPR013785">
    <property type="entry name" value="Aldolase_TIM"/>
</dbReference>
<proteinExistence type="inferred from homology"/>
<evidence type="ECO:0000259" key="22">
    <source>
        <dbReference type="PROSITE" id="PS50103"/>
    </source>
</evidence>
<dbReference type="Gene3D" id="3.20.20.70">
    <property type="entry name" value="Aldolase class I"/>
    <property type="match status" value="1"/>
</dbReference>
<comment type="catalytic activity">
    <reaction evidence="17">
        <text>a 5,6-dihydrouridine in mRNA + NADP(+) = a uridine in mRNA + NADPH + H(+)</text>
        <dbReference type="Rhea" id="RHEA:69855"/>
        <dbReference type="Rhea" id="RHEA-COMP:14658"/>
        <dbReference type="Rhea" id="RHEA-COMP:17789"/>
        <dbReference type="ChEBI" id="CHEBI:15378"/>
        <dbReference type="ChEBI" id="CHEBI:57783"/>
        <dbReference type="ChEBI" id="CHEBI:58349"/>
        <dbReference type="ChEBI" id="CHEBI:65315"/>
        <dbReference type="ChEBI" id="CHEBI:74443"/>
    </reaction>
    <physiologicalReaction direction="right-to-left" evidence="17">
        <dbReference type="Rhea" id="RHEA:69857"/>
    </physiologicalReaction>
</comment>
<keyword evidence="5 20" id="KW-0288">FMN</keyword>
<dbReference type="EMBL" id="JANBPU010000043">
    <property type="protein sequence ID" value="KAJ1918537.1"/>
    <property type="molecule type" value="Genomic_DNA"/>
</dbReference>
<keyword evidence="6" id="KW-0507">mRNA processing</keyword>
<evidence type="ECO:0000256" key="12">
    <source>
        <dbReference type="ARBA" id="ARBA00022857"/>
    </source>
</evidence>
<keyword evidence="24" id="KW-1185">Reference proteome</keyword>
<keyword evidence="14 20" id="KW-0520">NAD</keyword>
<evidence type="ECO:0000256" key="20">
    <source>
        <dbReference type="RuleBase" id="RU291113"/>
    </source>
</evidence>
<feature type="compositionally biased region" description="Basic and acidic residues" evidence="21">
    <location>
        <begin position="1"/>
        <end position="32"/>
    </location>
</feature>
<protein>
    <recommendedName>
        <fullName evidence="3 20">tRNA-dihydrouridine(47) synthase [NAD(P)(+)]</fullName>
        <ecNumber evidence="2 20">1.3.1.89</ecNumber>
    </recommendedName>
    <alternativeName>
        <fullName evidence="20">tRNA-dihydrouridine synthase 3</fullName>
    </alternativeName>
</protein>
<dbReference type="GO" id="GO:0050660">
    <property type="term" value="F:flavin adenine dinucleotide binding"/>
    <property type="evidence" value="ECO:0007669"/>
    <property type="project" value="UniProtKB-UniRule"/>
</dbReference>
<dbReference type="PROSITE" id="PS50103">
    <property type="entry name" value="ZF_C3H1"/>
    <property type="match status" value="2"/>
</dbReference>
<dbReference type="GO" id="GO:0008270">
    <property type="term" value="F:zinc ion binding"/>
    <property type="evidence" value="ECO:0007669"/>
    <property type="project" value="UniProtKB-KW"/>
</dbReference>
<reference evidence="23" key="1">
    <citation type="submission" date="2022-07" db="EMBL/GenBank/DDBJ databases">
        <title>Phylogenomic reconstructions and comparative analyses of Kickxellomycotina fungi.</title>
        <authorList>
            <person name="Reynolds N.K."/>
            <person name="Stajich J.E."/>
            <person name="Barry K."/>
            <person name="Grigoriev I.V."/>
            <person name="Crous P."/>
            <person name="Smith M.E."/>
        </authorList>
    </citation>
    <scope>NUCLEOTIDE SEQUENCE</scope>
    <source>
        <strain evidence="23">NBRC 100468</strain>
    </source>
</reference>
<keyword evidence="7 20" id="KW-0819">tRNA processing</keyword>
<feature type="zinc finger region" description="C3H1-type" evidence="19">
    <location>
        <begin position="136"/>
        <end position="161"/>
    </location>
</feature>
<keyword evidence="12 20" id="KW-0521">NADP</keyword>
<comment type="catalytic activity">
    <reaction evidence="18">
        <text>5,6-dihydrouridine(47) in tRNA + NADP(+) = uridine(47) in tRNA + NADPH + H(+)</text>
        <dbReference type="Rhea" id="RHEA:53360"/>
        <dbReference type="Rhea" id="RHEA-COMP:13539"/>
        <dbReference type="Rhea" id="RHEA-COMP:13540"/>
        <dbReference type="ChEBI" id="CHEBI:15378"/>
        <dbReference type="ChEBI" id="CHEBI:57783"/>
        <dbReference type="ChEBI" id="CHEBI:58349"/>
        <dbReference type="ChEBI" id="CHEBI:65315"/>
        <dbReference type="ChEBI" id="CHEBI:74443"/>
        <dbReference type="EC" id="1.3.1.89"/>
    </reaction>
    <physiologicalReaction direction="right-to-left" evidence="18">
        <dbReference type="Rhea" id="RHEA:53362"/>
    </physiologicalReaction>
</comment>
<evidence type="ECO:0000256" key="16">
    <source>
        <dbReference type="ARBA" id="ARBA00048342"/>
    </source>
</evidence>
<dbReference type="InterPro" id="IPR018517">
    <property type="entry name" value="tRNA_hU_synthase_CS"/>
</dbReference>
<evidence type="ECO:0000313" key="24">
    <source>
        <dbReference type="Proteomes" id="UP001150538"/>
    </source>
</evidence>
<evidence type="ECO:0000256" key="6">
    <source>
        <dbReference type="ARBA" id="ARBA00022664"/>
    </source>
</evidence>
<evidence type="ECO:0000256" key="21">
    <source>
        <dbReference type="SAM" id="MobiDB-lite"/>
    </source>
</evidence>
<keyword evidence="8 19" id="KW-0479">Metal-binding</keyword>
<feature type="compositionally biased region" description="Basic and acidic residues" evidence="21">
    <location>
        <begin position="44"/>
        <end position="72"/>
    </location>
</feature>
<evidence type="ECO:0000313" key="23">
    <source>
        <dbReference type="EMBL" id="KAJ1918537.1"/>
    </source>
</evidence>
<comment type="catalytic activity">
    <reaction evidence="15">
        <text>5,6-dihydrouridine(47) in tRNA + NAD(+) = uridine(47) in tRNA + NADH + H(+)</text>
        <dbReference type="Rhea" id="RHEA:53364"/>
        <dbReference type="Rhea" id="RHEA-COMP:13539"/>
        <dbReference type="Rhea" id="RHEA-COMP:13540"/>
        <dbReference type="ChEBI" id="CHEBI:15378"/>
        <dbReference type="ChEBI" id="CHEBI:57540"/>
        <dbReference type="ChEBI" id="CHEBI:57945"/>
        <dbReference type="ChEBI" id="CHEBI:65315"/>
        <dbReference type="ChEBI" id="CHEBI:74443"/>
        <dbReference type="EC" id="1.3.1.89"/>
    </reaction>
    <physiologicalReaction direction="right-to-left" evidence="15">
        <dbReference type="Rhea" id="RHEA:53366"/>
    </physiologicalReaction>
</comment>
<feature type="region of interest" description="Disordered" evidence="21">
    <location>
        <begin position="233"/>
        <end position="279"/>
    </location>
</feature>
<evidence type="ECO:0000256" key="5">
    <source>
        <dbReference type="ARBA" id="ARBA00022643"/>
    </source>
</evidence>
<evidence type="ECO:0000256" key="18">
    <source>
        <dbReference type="ARBA" id="ARBA00049513"/>
    </source>
</evidence>
<dbReference type="PANTHER" id="PTHR45846:SF1">
    <property type="entry name" value="TRNA-DIHYDROURIDINE(47) SYNTHASE [NAD(P)(+)]-LIKE"/>
    <property type="match status" value="1"/>
</dbReference>
<dbReference type="FunFam" id="3.20.20.70:FF:000067">
    <property type="entry name" value="tRNA-dihydrouridine(47) synthase [NAD(P)(+)]"/>
    <property type="match status" value="1"/>
</dbReference>
<feature type="compositionally biased region" description="Basic and acidic residues" evidence="21">
    <location>
        <begin position="248"/>
        <end position="270"/>
    </location>
</feature>
<dbReference type="InterPro" id="IPR000571">
    <property type="entry name" value="Znf_CCCH"/>
</dbReference>
<evidence type="ECO:0000256" key="11">
    <source>
        <dbReference type="ARBA" id="ARBA00022833"/>
    </source>
</evidence>
<feature type="region of interest" description="Disordered" evidence="21">
    <location>
        <begin position="1"/>
        <end position="86"/>
    </location>
</feature>
<keyword evidence="13 20" id="KW-0560">Oxidoreductase</keyword>
<name>A0A9W8DU88_9FUNG</name>
<evidence type="ECO:0000256" key="3">
    <source>
        <dbReference type="ARBA" id="ARBA00022143"/>
    </source>
</evidence>
<dbReference type="OrthoDB" id="259935at2759"/>
<evidence type="ECO:0000256" key="10">
    <source>
        <dbReference type="ARBA" id="ARBA00022771"/>
    </source>
</evidence>
<evidence type="ECO:0000256" key="19">
    <source>
        <dbReference type="PROSITE-ProRule" id="PRU00723"/>
    </source>
</evidence>
<evidence type="ECO:0000256" key="2">
    <source>
        <dbReference type="ARBA" id="ARBA00012376"/>
    </source>
</evidence>
<feature type="compositionally biased region" description="Basic and acidic residues" evidence="21">
    <location>
        <begin position="233"/>
        <end position="242"/>
    </location>
</feature>
<feature type="domain" description="C3H1-type" evidence="22">
    <location>
        <begin position="136"/>
        <end position="161"/>
    </location>
</feature>
<keyword evidence="11 19" id="KW-0862">Zinc</keyword>
<keyword evidence="4 20" id="KW-0285">Flavoprotein</keyword>
<feature type="compositionally biased region" description="Basic residues" evidence="21">
    <location>
        <begin position="73"/>
        <end position="86"/>
    </location>
</feature>
<evidence type="ECO:0000256" key="8">
    <source>
        <dbReference type="ARBA" id="ARBA00022723"/>
    </source>
</evidence>
<dbReference type="GO" id="GO:0102265">
    <property type="term" value="F:tRNA-dihydrouridine47 synthase activity"/>
    <property type="evidence" value="ECO:0007669"/>
    <property type="project" value="UniProtKB-EC"/>
</dbReference>
<comment type="similarity">
    <text evidence="20">Belongs to the dus family. Dus3 subfamily.</text>
</comment>
<comment type="cofactor">
    <cofactor evidence="1 20">
        <name>FMN</name>
        <dbReference type="ChEBI" id="CHEBI:58210"/>
    </cofactor>
</comment>
<dbReference type="GO" id="GO:0003723">
    <property type="term" value="F:RNA binding"/>
    <property type="evidence" value="ECO:0007669"/>
    <property type="project" value="TreeGrafter"/>
</dbReference>
<evidence type="ECO:0000256" key="15">
    <source>
        <dbReference type="ARBA" id="ARBA00048266"/>
    </source>
</evidence>
<sequence length="650" mass="74461">MTEVEKNEYRDTWEKGIAPIKKEYLIPREKQTENQQIQPQDLATKTESDDKKVDSNGRERSHSDADEPDTKKSKTRARGQIKDRKKIMKKAQNSQVTNQLCGKIAAGKECPFKDTCKFNHDVEAYLKNRPKDLEGRCVNFDIYGRCSFGVRCRFSGCHTKEDGKQIVNQELVDKKPVYVENLLDPEIRKKLRKNMYDFHKTRSFLKVLEKESIKEGKPITYAKNADLKKAAREALEKEKEQKNGQVEDGDKAVKVENKEPTTTEKQEEAQKSVVESGTINAETIPDEMTDRKERKKKSLDFKGKSYLAPLTTVGNLPFRRICKEFGVDITCSEMCMATNVLQGQQSELALLKRHPTEDLFGVQVCGNRPDVVGKACEFIDNEFSVDFIDLNMGCPVDDVFNFGGGSGLMRNLGKMSKIIRTMDAVTECPITVKYRTGITKTDSIAHKLTPKVETWGAAIGTLHGRSRQQRYTKLANWEYIAECRKTPNSMPLFGNGDVLSWEDYWEHVEKEQADGVMIGRGALIKPWIFQEIKERKVWDISSNERLDILKKFCNYGYEHWGTDERGLSITRKFLCEWQSFLHRYVPAGLLEVLPQKINDRPPPFYGRDELETLMGSPQVSDWIKITERIMGPSPDDFVFVPKHKANAYEG</sequence>
<dbReference type="Pfam" id="PF25585">
    <property type="entry name" value="zf-CCCH_DUS3L"/>
    <property type="match status" value="1"/>
</dbReference>
<comment type="function">
    <text evidence="20">Catalyzes the synthesis of dihydrouridine, a modified base found in the D-loop of most tRNAs. Specifically modifies U47 in cytoplasmic tRNAs.</text>
</comment>
<evidence type="ECO:0000256" key="7">
    <source>
        <dbReference type="ARBA" id="ARBA00022694"/>
    </source>
</evidence>
<dbReference type="PROSITE" id="PS01136">
    <property type="entry name" value="UPF0034"/>
    <property type="match status" value="1"/>
</dbReference>